<dbReference type="EMBL" id="JADKBR010000016">
    <property type="protein sequence ID" value="MBK8891024.1"/>
    <property type="molecule type" value="Genomic_DNA"/>
</dbReference>
<evidence type="ECO:0000256" key="3">
    <source>
        <dbReference type="ARBA" id="ARBA00023125"/>
    </source>
</evidence>
<protein>
    <submittedName>
        <fullName evidence="5">Primosomal replication protein N</fullName>
    </submittedName>
</protein>
<proteinExistence type="predicted"/>
<dbReference type="InterPro" id="IPR012340">
    <property type="entry name" value="NA-bd_OB-fold"/>
</dbReference>
<name>A0A9D7LPZ5_9RHOO</name>
<keyword evidence="2" id="KW-0235">DNA replication</keyword>
<gene>
    <name evidence="5" type="primary">priB</name>
    <name evidence="5" type="ORF">IPN75_11895</name>
</gene>
<sequence length="112" mass="12324">MSGRLVERKGLRYTPSGVPVSEGWLQHSSAQNECGAQRLVEVELAVLAMGETARWLQAAPLGGTLRVTGFLAARSRHSKMPVLHVNSIEFLEGNENGSILQEEGRRQEKEAR</sequence>
<reference evidence="5" key="1">
    <citation type="submission" date="2020-10" db="EMBL/GenBank/DDBJ databases">
        <title>Connecting structure to function with the recovery of over 1000 high-quality activated sludge metagenome-assembled genomes encoding full-length rRNA genes using long-read sequencing.</title>
        <authorList>
            <person name="Singleton C.M."/>
            <person name="Petriglieri F."/>
            <person name="Kristensen J.M."/>
            <person name="Kirkegaard R.H."/>
            <person name="Michaelsen T.Y."/>
            <person name="Andersen M.H."/>
            <person name="Karst S.M."/>
            <person name="Dueholm M.S."/>
            <person name="Nielsen P.H."/>
            <person name="Albertsen M."/>
        </authorList>
    </citation>
    <scope>NUCLEOTIDE SEQUENCE</scope>
    <source>
        <strain evidence="5">OdNE_18-Q3-R46-58_BAT3C.305</strain>
    </source>
</reference>
<dbReference type="Pfam" id="PF22657">
    <property type="entry name" value="SSB_1"/>
    <property type="match status" value="1"/>
</dbReference>
<dbReference type="GO" id="GO:1990077">
    <property type="term" value="C:primosome complex"/>
    <property type="evidence" value="ECO:0007669"/>
    <property type="project" value="UniProtKB-KW"/>
</dbReference>
<dbReference type="Proteomes" id="UP000808146">
    <property type="component" value="Unassembled WGS sequence"/>
</dbReference>
<evidence type="ECO:0000313" key="6">
    <source>
        <dbReference type="Proteomes" id="UP000808146"/>
    </source>
</evidence>
<dbReference type="GO" id="GO:0006269">
    <property type="term" value="P:DNA replication, synthesis of primer"/>
    <property type="evidence" value="ECO:0007669"/>
    <property type="project" value="UniProtKB-KW"/>
</dbReference>
<dbReference type="Gene3D" id="2.40.50.140">
    <property type="entry name" value="Nucleic acid-binding proteins"/>
    <property type="match status" value="1"/>
</dbReference>
<keyword evidence="3 4" id="KW-0238">DNA-binding</keyword>
<keyword evidence="1" id="KW-0639">Primosome</keyword>
<dbReference type="NCBIfam" id="TIGR04418">
    <property type="entry name" value="PriB_gamma"/>
    <property type="match status" value="1"/>
</dbReference>
<dbReference type="InterPro" id="IPR023646">
    <property type="entry name" value="Prisomal_replication_PriB"/>
</dbReference>
<dbReference type="GO" id="GO:0003697">
    <property type="term" value="F:single-stranded DNA binding"/>
    <property type="evidence" value="ECO:0007669"/>
    <property type="project" value="InterPro"/>
</dbReference>
<organism evidence="5 6">
    <name type="scientific">Candidatus Dechloromonas phosphorivorans</name>
    <dbReference type="NCBI Taxonomy" id="2899244"/>
    <lineage>
        <taxon>Bacteria</taxon>
        <taxon>Pseudomonadati</taxon>
        <taxon>Pseudomonadota</taxon>
        <taxon>Betaproteobacteria</taxon>
        <taxon>Rhodocyclales</taxon>
        <taxon>Azonexaceae</taxon>
        <taxon>Dechloromonas</taxon>
    </lineage>
</organism>
<dbReference type="AlphaFoldDB" id="A0A9D7LPZ5"/>
<comment type="caution">
    <text evidence="5">The sequence shown here is derived from an EMBL/GenBank/DDBJ whole genome shotgun (WGS) entry which is preliminary data.</text>
</comment>
<evidence type="ECO:0000256" key="4">
    <source>
        <dbReference type="PROSITE-ProRule" id="PRU00252"/>
    </source>
</evidence>
<dbReference type="InterPro" id="IPR000424">
    <property type="entry name" value="Primosome_PriB/ssb"/>
</dbReference>
<accession>A0A9D7LPZ5</accession>
<evidence type="ECO:0000256" key="2">
    <source>
        <dbReference type="ARBA" id="ARBA00022705"/>
    </source>
</evidence>
<evidence type="ECO:0000256" key="1">
    <source>
        <dbReference type="ARBA" id="ARBA00022515"/>
    </source>
</evidence>
<evidence type="ECO:0000313" key="5">
    <source>
        <dbReference type="EMBL" id="MBK8891024.1"/>
    </source>
</evidence>
<dbReference type="PROSITE" id="PS50935">
    <property type="entry name" value="SSB"/>
    <property type="match status" value="1"/>
</dbReference>
<dbReference type="SUPFAM" id="SSF50249">
    <property type="entry name" value="Nucleic acid-binding proteins"/>
    <property type="match status" value="1"/>
</dbReference>